<keyword evidence="3" id="KW-1185">Reference proteome</keyword>
<dbReference type="InterPro" id="IPR035366">
    <property type="entry name" value="DUF5408"/>
</dbReference>
<proteinExistence type="predicted"/>
<dbReference type="EMBL" id="JRPR02000001">
    <property type="protein sequence ID" value="TLD97892.1"/>
    <property type="molecule type" value="Genomic_DNA"/>
</dbReference>
<dbReference type="Pfam" id="PF17402">
    <property type="entry name" value="DUF5408"/>
    <property type="match status" value="1"/>
</dbReference>
<name>A0A4V6I2Z2_9HELI</name>
<evidence type="ECO:0000313" key="3">
    <source>
        <dbReference type="Proteomes" id="UP000029733"/>
    </source>
</evidence>
<dbReference type="OrthoDB" id="5327575at2"/>
<feature type="transmembrane region" description="Helical" evidence="1">
    <location>
        <begin position="16"/>
        <end position="36"/>
    </location>
</feature>
<organism evidence="2 3">
    <name type="scientific">Helicobacter jaachi</name>
    <dbReference type="NCBI Taxonomy" id="1677920"/>
    <lineage>
        <taxon>Bacteria</taxon>
        <taxon>Pseudomonadati</taxon>
        <taxon>Campylobacterota</taxon>
        <taxon>Epsilonproteobacteria</taxon>
        <taxon>Campylobacterales</taxon>
        <taxon>Helicobacteraceae</taxon>
        <taxon>Helicobacter</taxon>
    </lineage>
</organism>
<accession>A0A4V6I2Z2</accession>
<dbReference type="AlphaFoldDB" id="A0A4V6I2Z2"/>
<dbReference type="Proteomes" id="UP000029733">
    <property type="component" value="Unassembled WGS sequence"/>
</dbReference>
<gene>
    <name evidence="2" type="ORF">LS71_003415</name>
</gene>
<evidence type="ECO:0000313" key="2">
    <source>
        <dbReference type="EMBL" id="TLD97892.1"/>
    </source>
</evidence>
<sequence length="63" mass="7150">MKDDEASKIAKRGVKIALFCVFITLLFSLINIYVLINQISATAAMSKEIKVLQEKLGIERERH</sequence>
<evidence type="ECO:0000256" key="1">
    <source>
        <dbReference type="SAM" id="Phobius"/>
    </source>
</evidence>
<keyword evidence="1" id="KW-1133">Transmembrane helix</keyword>
<keyword evidence="1" id="KW-0812">Transmembrane</keyword>
<comment type="caution">
    <text evidence="2">The sequence shown here is derived from an EMBL/GenBank/DDBJ whole genome shotgun (WGS) entry which is preliminary data.</text>
</comment>
<protein>
    <submittedName>
        <fullName evidence="2">Uncharacterized protein</fullName>
    </submittedName>
</protein>
<reference evidence="2 3" key="1">
    <citation type="journal article" date="2014" name="Genome Announc.">
        <title>Draft genome sequences of eight enterohepatic helicobacter species isolated from both laboratory and wild rodents.</title>
        <authorList>
            <person name="Sheh A."/>
            <person name="Shen Z."/>
            <person name="Fox J.G."/>
        </authorList>
    </citation>
    <scope>NUCLEOTIDE SEQUENCE [LARGE SCALE GENOMIC DNA]</scope>
    <source>
        <strain evidence="2 3">MIT 09-6949</strain>
    </source>
</reference>
<keyword evidence="1" id="KW-0472">Membrane</keyword>